<reference evidence="2" key="2">
    <citation type="submission" date="2025-08" db="UniProtKB">
        <authorList>
            <consortium name="Ensembl"/>
        </authorList>
    </citation>
    <scope>IDENTIFICATION</scope>
</reference>
<evidence type="ECO:0000313" key="3">
    <source>
        <dbReference type="Proteomes" id="UP000291022"/>
    </source>
</evidence>
<proteinExistence type="predicted"/>
<dbReference type="OMA" id="FLWVGAV"/>
<dbReference type="AlphaFoldDB" id="A0A452Q7H6"/>
<organism evidence="2 3">
    <name type="scientific">Ursus americanus</name>
    <name type="common">American black bear</name>
    <name type="synonym">Euarctos americanus</name>
    <dbReference type="NCBI Taxonomy" id="9643"/>
    <lineage>
        <taxon>Eukaryota</taxon>
        <taxon>Metazoa</taxon>
        <taxon>Chordata</taxon>
        <taxon>Craniata</taxon>
        <taxon>Vertebrata</taxon>
        <taxon>Euteleostomi</taxon>
        <taxon>Mammalia</taxon>
        <taxon>Eutheria</taxon>
        <taxon>Laurasiatheria</taxon>
        <taxon>Carnivora</taxon>
        <taxon>Caniformia</taxon>
        <taxon>Ursidae</taxon>
        <taxon>Ursus</taxon>
    </lineage>
</organism>
<dbReference type="InterPro" id="IPR032157">
    <property type="entry name" value="PAC4"/>
</dbReference>
<dbReference type="GeneTree" id="ENSGT00940000167417"/>
<dbReference type="GO" id="GO:0043248">
    <property type="term" value="P:proteasome assembly"/>
    <property type="evidence" value="ECO:0007669"/>
    <property type="project" value="InterPro"/>
</dbReference>
<evidence type="ECO:0000313" key="2">
    <source>
        <dbReference type="Ensembl" id="ENSUAMP00000000122.1"/>
    </source>
</evidence>
<accession>A0A452Q7H6</accession>
<feature type="transmembrane region" description="Helical" evidence="1">
    <location>
        <begin position="20"/>
        <end position="44"/>
    </location>
</feature>
<dbReference type="PANTHER" id="PTHR33559">
    <property type="entry name" value="PROTEASOME ASSEMBLY CHAPERONE 4"/>
    <property type="match status" value="1"/>
</dbReference>
<keyword evidence="1" id="KW-1133">Transmembrane helix</keyword>
<keyword evidence="3" id="KW-1185">Reference proteome</keyword>
<dbReference type="STRING" id="9643.ENSUAMP00000000122"/>
<keyword evidence="1" id="KW-0472">Membrane</keyword>
<dbReference type="PANTHER" id="PTHR33559:SF1">
    <property type="entry name" value="PROTEASOME ASSEMBLY CHAPERONE 4"/>
    <property type="match status" value="1"/>
</dbReference>
<keyword evidence="1" id="KW-0812">Transmembrane</keyword>
<dbReference type="Ensembl" id="ENSUAMT00000000157.1">
    <property type="protein sequence ID" value="ENSUAMP00000000122.1"/>
    <property type="gene ID" value="ENSUAMG00000000139.1"/>
</dbReference>
<sequence>VEGPWATAGGDILHNFSVRLWEQLVCFHVVWLMDPLFLWVGAVLHRRMLAVAMGRPTDRSFYALTFRSLIHLNTLFVCIM</sequence>
<reference evidence="2" key="3">
    <citation type="submission" date="2025-09" db="UniProtKB">
        <authorList>
            <consortium name="Ensembl"/>
        </authorList>
    </citation>
    <scope>IDENTIFICATION</scope>
</reference>
<name>A0A452Q7H6_URSAM</name>
<protein>
    <submittedName>
        <fullName evidence="2">Uncharacterized protein</fullName>
    </submittedName>
</protein>
<reference evidence="3" key="1">
    <citation type="submission" date="2016-06" db="EMBL/GenBank/DDBJ databases">
        <title>De novo assembly and RNA-Seq shows season-dependent expression and editing in black bear kidneys.</title>
        <authorList>
            <person name="Korstanje R."/>
            <person name="Srivastava A."/>
            <person name="Sarsani V.K."/>
            <person name="Sheehan S.M."/>
            <person name="Seger R.L."/>
            <person name="Barter M.E."/>
            <person name="Lindqvist C."/>
            <person name="Brody L.C."/>
            <person name="Mullikin J.C."/>
        </authorList>
    </citation>
    <scope>NUCLEOTIDE SEQUENCE [LARGE SCALE GENOMIC DNA]</scope>
</reference>
<dbReference type="Proteomes" id="UP000291022">
    <property type="component" value="Unassembled WGS sequence"/>
</dbReference>
<evidence type="ECO:0000256" key="1">
    <source>
        <dbReference type="SAM" id="Phobius"/>
    </source>
</evidence>